<protein>
    <recommendedName>
        <fullName evidence="4">Chemoreceptor glutamine deamidase CheD</fullName>
    </recommendedName>
</protein>
<evidence type="ECO:0000256" key="1">
    <source>
        <dbReference type="SAM" id="MobiDB-lite"/>
    </source>
</evidence>
<dbReference type="OrthoDB" id="5638932at2"/>
<gene>
    <name evidence="2" type="ORF">Lbru_2989</name>
</gene>
<dbReference type="RefSeq" id="WP_058442949.1">
    <property type="nucleotide sequence ID" value="NZ_CAAAHU010000021.1"/>
</dbReference>
<dbReference type="Proteomes" id="UP000054742">
    <property type="component" value="Unassembled WGS sequence"/>
</dbReference>
<keyword evidence="3" id="KW-1185">Reference proteome</keyword>
<proteinExistence type="predicted"/>
<organism evidence="2 3">
    <name type="scientific">Legionella brunensis</name>
    <dbReference type="NCBI Taxonomy" id="29422"/>
    <lineage>
        <taxon>Bacteria</taxon>
        <taxon>Pseudomonadati</taxon>
        <taxon>Pseudomonadota</taxon>
        <taxon>Gammaproteobacteria</taxon>
        <taxon>Legionellales</taxon>
        <taxon>Legionellaceae</taxon>
        <taxon>Legionella</taxon>
    </lineage>
</organism>
<evidence type="ECO:0000313" key="3">
    <source>
        <dbReference type="Proteomes" id="UP000054742"/>
    </source>
</evidence>
<comment type="caution">
    <text evidence="2">The sequence shown here is derived from an EMBL/GenBank/DDBJ whole genome shotgun (WGS) entry which is preliminary data.</text>
</comment>
<dbReference type="EMBL" id="LNXV01000036">
    <property type="protein sequence ID" value="KTC76882.1"/>
    <property type="molecule type" value="Genomic_DNA"/>
</dbReference>
<accession>A0A0W0S0F5</accession>
<reference evidence="2 3" key="1">
    <citation type="submission" date="2015-11" db="EMBL/GenBank/DDBJ databases">
        <title>Genomic analysis of 38 Legionella species identifies large and diverse effector repertoires.</title>
        <authorList>
            <person name="Burstein D."/>
            <person name="Amaro F."/>
            <person name="Zusman T."/>
            <person name="Lifshitz Z."/>
            <person name="Cohen O."/>
            <person name="Gilbert J.A."/>
            <person name="Pupko T."/>
            <person name="Shuman H.A."/>
            <person name="Segal G."/>
        </authorList>
    </citation>
    <scope>NUCLEOTIDE SEQUENCE [LARGE SCALE GENOMIC DNA]</scope>
    <source>
        <strain evidence="2 3">ATCC 43878</strain>
    </source>
</reference>
<sequence>MYSTKVGMQERYEITVEMNKSGFSNDEDEILVTRGISTCIAFVMQGTYSDEENTYTACFGLYHWSGFPFGFQGDPVAYVINELDEFFQQMREELEIEEEIIEVQRLQFIGGEHAQYDDESGVLTLTGTEKEVNALQIAAVRFNYARAGIKLCAQAISHAHFLTSGDQSLEIAVGCDDIDISYQEDEYEYEDESSMNFSETDSLRFSGK</sequence>
<name>A0A0W0S0F5_9GAMM</name>
<evidence type="ECO:0000313" key="2">
    <source>
        <dbReference type="EMBL" id="KTC76882.1"/>
    </source>
</evidence>
<dbReference type="PATRIC" id="fig|29422.6.peg.3165"/>
<evidence type="ECO:0008006" key="4">
    <source>
        <dbReference type="Google" id="ProtNLM"/>
    </source>
</evidence>
<dbReference type="AlphaFoldDB" id="A0A0W0S0F5"/>
<feature type="region of interest" description="Disordered" evidence="1">
    <location>
        <begin position="189"/>
        <end position="208"/>
    </location>
</feature>